<sequence length="85" mass="9730">MSQVTDPFQQSSWSIIDLIDAVGVSLFFTSERSELVEDVDSYCQYDGQRDIHMHDTARLERLNLIVKLSTITSNSFACRNKTIEL</sequence>
<dbReference type="Proteomes" id="UP001283361">
    <property type="component" value="Unassembled WGS sequence"/>
</dbReference>
<keyword evidence="2" id="KW-1185">Reference proteome</keyword>
<name>A0AAE0YXP7_9GAST</name>
<dbReference type="AlphaFoldDB" id="A0AAE0YXP7"/>
<accession>A0AAE0YXP7</accession>
<reference evidence="1" key="1">
    <citation type="journal article" date="2023" name="G3 (Bethesda)">
        <title>A reference genome for the long-term kleptoplast-retaining sea slug Elysia crispata morphotype clarki.</title>
        <authorList>
            <person name="Eastman K.E."/>
            <person name="Pendleton A.L."/>
            <person name="Shaikh M.A."/>
            <person name="Suttiyut T."/>
            <person name="Ogas R."/>
            <person name="Tomko P."/>
            <person name="Gavelis G."/>
            <person name="Widhalm J.R."/>
            <person name="Wisecaver J.H."/>
        </authorList>
    </citation>
    <scope>NUCLEOTIDE SEQUENCE</scope>
    <source>
        <strain evidence="1">ECLA1</strain>
    </source>
</reference>
<gene>
    <name evidence="1" type="ORF">RRG08_036255</name>
</gene>
<comment type="caution">
    <text evidence="1">The sequence shown here is derived from an EMBL/GenBank/DDBJ whole genome shotgun (WGS) entry which is preliminary data.</text>
</comment>
<organism evidence="1 2">
    <name type="scientific">Elysia crispata</name>
    <name type="common">lettuce slug</name>
    <dbReference type="NCBI Taxonomy" id="231223"/>
    <lineage>
        <taxon>Eukaryota</taxon>
        <taxon>Metazoa</taxon>
        <taxon>Spiralia</taxon>
        <taxon>Lophotrochozoa</taxon>
        <taxon>Mollusca</taxon>
        <taxon>Gastropoda</taxon>
        <taxon>Heterobranchia</taxon>
        <taxon>Euthyneura</taxon>
        <taxon>Panpulmonata</taxon>
        <taxon>Sacoglossa</taxon>
        <taxon>Placobranchoidea</taxon>
        <taxon>Plakobranchidae</taxon>
        <taxon>Elysia</taxon>
    </lineage>
</organism>
<proteinExistence type="predicted"/>
<evidence type="ECO:0000313" key="1">
    <source>
        <dbReference type="EMBL" id="KAK3758815.1"/>
    </source>
</evidence>
<evidence type="ECO:0000313" key="2">
    <source>
        <dbReference type="Proteomes" id="UP001283361"/>
    </source>
</evidence>
<protein>
    <submittedName>
        <fullName evidence="1">Uncharacterized protein</fullName>
    </submittedName>
</protein>
<dbReference type="EMBL" id="JAWDGP010005207">
    <property type="protein sequence ID" value="KAK3758815.1"/>
    <property type="molecule type" value="Genomic_DNA"/>
</dbReference>